<dbReference type="OrthoDB" id="1470350at2759"/>
<name>A0A565C9Q7_9BRAS</name>
<sequence>MTKVMVDCTMRMLVEWRNQRSVDQKCFVPFLPEKLRDEIFKECGKDNTPDSDIFSRLKLITLELMESLRPAIFPPRSIKRFEA</sequence>
<evidence type="ECO:0000313" key="1">
    <source>
        <dbReference type="EMBL" id="VVB10334.1"/>
    </source>
</evidence>
<comment type="caution">
    <text evidence="1">The sequence shown here is derived from an EMBL/GenBank/DDBJ whole genome shotgun (WGS) entry which is preliminary data.</text>
</comment>
<dbReference type="EMBL" id="CABITT030000007">
    <property type="protein sequence ID" value="VVB10334.1"/>
    <property type="molecule type" value="Genomic_DNA"/>
</dbReference>
<dbReference type="Proteomes" id="UP000489600">
    <property type="component" value="Unassembled WGS sequence"/>
</dbReference>
<organism evidence="1 2">
    <name type="scientific">Arabis nemorensis</name>
    <dbReference type="NCBI Taxonomy" id="586526"/>
    <lineage>
        <taxon>Eukaryota</taxon>
        <taxon>Viridiplantae</taxon>
        <taxon>Streptophyta</taxon>
        <taxon>Embryophyta</taxon>
        <taxon>Tracheophyta</taxon>
        <taxon>Spermatophyta</taxon>
        <taxon>Magnoliopsida</taxon>
        <taxon>eudicotyledons</taxon>
        <taxon>Gunneridae</taxon>
        <taxon>Pentapetalae</taxon>
        <taxon>rosids</taxon>
        <taxon>malvids</taxon>
        <taxon>Brassicales</taxon>
        <taxon>Brassicaceae</taxon>
        <taxon>Arabideae</taxon>
        <taxon>Arabis</taxon>
    </lineage>
</organism>
<keyword evidence="2" id="KW-1185">Reference proteome</keyword>
<evidence type="ECO:0000313" key="2">
    <source>
        <dbReference type="Proteomes" id="UP000489600"/>
    </source>
</evidence>
<protein>
    <submittedName>
        <fullName evidence="1">Uncharacterized protein</fullName>
    </submittedName>
</protein>
<proteinExistence type="predicted"/>
<accession>A0A565C9Q7</accession>
<dbReference type="AlphaFoldDB" id="A0A565C9Q7"/>
<reference evidence="1" key="1">
    <citation type="submission" date="2019-07" db="EMBL/GenBank/DDBJ databases">
        <authorList>
            <person name="Dittberner H."/>
        </authorList>
    </citation>
    <scope>NUCLEOTIDE SEQUENCE [LARGE SCALE GENOMIC DNA]</scope>
</reference>
<gene>
    <name evidence="1" type="ORF">ANE_LOCUS20778</name>
</gene>